<dbReference type="Gene3D" id="2.30.40.10">
    <property type="entry name" value="Urease, subunit C, domain 1"/>
    <property type="match status" value="1"/>
</dbReference>
<feature type="domain" description="Amidohydrolase 3" evidence="2">
    <location>
        <begin position="134"/>
        <end position="678"/>
    </location>
</feature>
<dbReference type="Gene3D" id="3.20.20.140">
    <property type="entry name" value="Metal-dependent hydrolases"/>
    <property type="match status" value="1"/>
</dbReference>
<evidence type="ECO:0000259" key="2">
    <source>
        <dbReference type="Pfam" id="PF07969"/>
    </source>
</evidence>
<dbReference type="SUPFAM" id="SSF51556">
    <property type="entry name" value="Metallo-dependent hydrolases"/>
    <property type="match status" value="1"/>
</dbReference>
<dbReference type="InterPro" id="IPR011059">
    <property type="entry name" value="Metal-dep_hydrolase_composite"/>
</dbReference>
<gene>
    <name evidence="3" type="ORF">Cylst_4431</name>
</gene>
<dbReference type="SUPFAM" id="SSF51338">
    <property type="entry name" value="Composite domain of metallo-dependent hydrolases"/>
    <property type="match status" value="1"/>
</dbReference>
<reference evidence="3 4" key="1">
    <citation type="submission" date="2012-06" db="EMBL/GenBank/DDBJ databases">
        <title>Finished chromosome of genome of Cylindrospermum stagnale PCC 7417.</title>
        <authorList>
            <consortium name="US DOE Joint Genome Institute"/>
            <person name="Gugger M."/>
            <person name="Coursin T."/>
            <person name="Rippka R."/>
            <person name="Tandeau De Marsac N."/>
            <person name="Huntemann M."/>
            <person name="Wei C.-L."/>
            <person name="Han J."/>
            <person name="Detter J.C."/>
            <person name="Han C."/>
            <person name="Tapia R."/>
            <person name="Chen A."/>
            <person name="Kyrpides N."/>
            <person name="Mavromatis K."/>
            <person name="Markowitz V."/>
            <person name="Szeto E."/>
            <person name="Ivanova N."/>
            <person name="Pagani I."/>
            <person name="Pati A."/>
            <person name="Goodwin L."/>
            <person name="Nordberg H.P."/>
            <person name="Cantor M.N."/>
            <person name="Hua S.X."/>
            <person name="Woyke T."/>
            <person name="Kerfeld C.A."/>
        </authorList>
    </citation>
    <scope>NUCLEOTIDE SEQUENCE [LARGE SCALE GENOMIC DNA]</scope>
    <source>
        <strain evidence="3 4">PCC 7417</strain>
    </source>
</reference>
<dbReference type="PATRIC" id="fig|56107.3.peg.4862"/>
<keyword evidence="3" id="KW-0378">Hydrolase</keyword>
<feature type="compositionally biased region" description="Polar residues" evidence="1">
    <location>
        <begin position="70"/>
        <end position="79"/>
    </location>
</feature>
<dbReference type="AlphaFoldDB" id="K9X4C6"/>
<dbReference type="InterPro" id="IPR013108">
    <property type="entry name" value="Amidohydro_3"/>
</dbReference>
<dbReference type="Gene3D" id="3.10.310.70">
    <property type="match status" value="1"/>
</dbReference>
<dbReference type="HOGENOM" id="CLU_009942_6_1_3"/>
<sequence>MANLSNYTSYNGCGCNSFIGDILERAGHNLLQYRNFLKLSMGSNELLDTSNSFAATASSIAASEETPATDTPSQDNTVPDKNYPADTIYFGGSILTMVADEDRVEALAVKAGKIVAAGSETEVMKLKGYNTGMVDLKGKCLMPGFIDPHSHVTMQSAKFFTVNLDPAPIGTVQSIIQKDGERPEFSIQGQLRKYIEEKKPALGTLIIGWGYDDTYSKEKRHPCKEELDAISTDYPILLVHISNHLCACNTTLLELAKINESTEDPAGGVIRRKEGTNEPNGVLEEKAMMLVLPYLPAVSPNNAMKMLEEGLQYYAAAGITTAQDGAASLGGKTLLEEMDKAGKLPIDVVSYLLFTGVDQATLNQIPGVYSNTHNPRNRFRVGGVKLVVDGSIQGRTAFLTEPYLNSPDTPIIADKCSDQKTEQMFLSTKIDINTTANSLTEEEDNNKGYSGYPNMKQEEVTQWVRDCDSRNVQILIHTNGDAATDFMINAIKDLRKVDSLRDLRTTIIHAQTIREDQLDEVVKYNLIPSFFPIHIAFWGDRHKTLFLGDERAKRISPARSALDRGLKITLHHDAPIAGISMLAVASASVNRMTYDQENKPNEVLGEDQKITPFEALRAITADAAWQYFEEDHKGTLEVGKRADLVILSQDPLVIGKEKPLEMKDIEVVATIKDGQPIYSLEDKARVSGLARRI</sequence>
<evidence type="ECO:0000256" key="1">
    <source>
        <dbReference type="SAM" id="MobiDB-lite"/>
    </source>
</evidence>
<feature type="region of interest" description="Disordered" evidence="1">
    <location>
        <begin position="61"/>
        <end position="82"/>
    </location>
</feature>
<dbReference type="PANTHER" id="PTHR22642:SF2">
    <property type="entry name" value="PROTEIN LONG AFTER FAR-RED 3"/>
    <property type="match status" value="1"/>
</dbReference>
<evidence type="ECO:0000313" key="4">
    <source>
        <dbReference type="Proteomes" id="UP000010475"/>
    </source>
</evidence>
<proteinExistence type="predicted"/>
<dbReference type="OrthoDB" id="9807210at2"/>
<dbReference type="RefSeq" id="WP_015209759.1">
    <property type="nucleotide sequence ID" value="NC_019757.1"/>
</dbReference>
<dbReference type="InterPro" id="IPR033932">
    <property type="entry name" value="YtcJ-like"/>
</dbReference>
<organism evidence="3 4">
    <name type="scientific">Cylindrospermum stagnale PCC 7417</name>
    <dbReference type="NCBI Taxonomy" id="56107"/>
    <lineage>
        <taxon>Bacteria</taxon>
        <taxon>Bacillati</taxon>
        <taxon>Cyanobacteriota</taxon>
        <taxon>Cyanophyceae</taxon>
        <taxon>Nostocales</taxon>
        <taxon>Nostocaceae</taxon>
        <taxon>Cylindrospermum</taxon>
    </lineage>
</organism>
<keyword evidence="4" id="KW-1185">Reference proteome</keyword>
<evidence type="ECO:0000313" key="3">
    <source>
        <dbReference type="EMBL" id="AFZ26517.1"/>
    </source>
</evidence>
<dbReference type="Proteomes" id="UP000010475">
    <property type="component" value="Chromosome"/>
</dbReference>
<protein>
    <submittedName>
        <fullName evidence="3">Putative TIM-barrel fold metal-dependent hydrolase</fullName>
    </submittedName>
</protein>
<dbReference type="CDD" id="cd01300">
    <property type="entry name" value="YtcJ_like"/>
    <property type="match status" value="1"/>
</dbReference>
<dbReference type="PANTHER" id="PTHR22642">
    <property type="entry name" value="IMIDAZOLONEPROPIONASE"/>
    <property type="match status" value="1"/>
</dbReference>
<dbReference type="Pfam" id="PF07969">
    <property type="entry name" value="Amidohydro_3"/>
    <property type="match status" value="1"/>
</dbReference>
<accession>K9X4C6</accession>
<dbReference type="EMBL" id="CP003642">
    <property type="protein sequence ID" value="AFZ26517.1"/>
    <property type="molecule type" value="Genomic_DNA"/>
</dbReference>
<dbReference type="eggNOG" id="COG1574">
    <property type="taxonomic scope" value="Bacteria"/>
</dbReference>
<dbReference type="InterPro" id="IPR032466">
    <property type="entry name" value="Metal_Hydrolase"/>
</dbReference>
<name>K9X4C6_9NOST</name>
<dbReference type="KEGG" id="csg:Cylst_4431"/>
<dbReference type="GO" id="GO:0016810">
    <property type="term" value="F:hydrolase activity, acting on carbon-nitrogen (but not peptide) bonds"/>
    <property type="evidence" value="ECO:0007669"/>
    <property type="project" value="InterPro"/>
</dbReference>